<protein>
    <recommendedName>
        <fullName evidence="3">F-box domain-containing protein</fullName>
    </recommendedName>
</protein>
<dbReference type="HOGENOM" id="CLU_037759_0_0_1"/>
<evidence type="ECO:0000313" key="1">
    <source>
        <dbReference type="EMBL" id="EMC92982.1"/>
    </source>
</evidence>
<reference evidence="1 2" key="1">
    <citation type="journal article" date="2012" name="PLoS Pathog.">
        <title>Diverse lifestyles and strategies of plant pathogenesis encoded in the genomes of eighteen Dothideomycetes fungi.</title>
        <authorList>
            <person name="Ohm R.A."/>
            <person name="Feau N."/>
            <person name="Henrissat B."/>
            <person name="Schoch C.L."/>
            <person name="Horwitz B.A."/>
            <person name="Barry K.W."/>
            <person name="Condon B.J."/>
            <person name="Copeland A.C."/>
            <person name="Dhillon B."/>
            <person name="Glaser F."/>
            <person name="Hesse C.N."/>
            <person name="Kosti I."/>
            <person name="LaButti K."/>
            <person name="Lindquist E.A."/>
            <person name="Lucas S."/>
            <person name="Salamov A.A."/>
            <person name="Bradshaw R.E."/>
            <person name="Ciuffetti L."/>
            <person name="Hamelin R.C."/>
            <person name="Kema G.H.J."/>
            <person name="Lawrence C."/>
            <person name="Scott J.A."/>
            <person name="Spatafora J.W."/>
            <person name="Turgeon B.G."/>
            <person name="de Wit P.J.G.M."/>
            <person name="Zhong S."/>
            <person name="Goodwin S.B."/>
            <person name="Grigoriev I.V."/>
        </authorList>
    </citation>
    <scope>NUCLEOTIDE SEQUENCE [LARGE SCALE GENOMIC DNA]</scope>
    <source>
        <strain evidence="1 2">UAMH 10762</strain>
    </source>
</reference>
<dbReference type="AlphaFoldDB" id="M2LG24"/>
<dbReference type="KEGG" id="bcom:BAUCODRAFT_37891"/>
<sequence length="428" mass="47332">MDNIVRLPPTLIDLLTNSVILRQTAPYIPVRSLLALSATCKVLRDIVNTQPDAWRYLDLTSIRSAQIDSSPIDSGGIAWRAERMDESLTEDDFYAGPLRGIFGRLHAKGVLHHVQILVLDVLSIREAKHLNQGKLQQVLRYVVRPTRAADTPKLKALYFFGPKDAGQSVLYQQQRLEGSQPVVGGVTASEGAQIGAEWNQRSTEALTTCLYDEEVKWYSATGRALRRPQSDWPETLQACKGLITFDAVLCRGPRHDITKVESKDFLQPAIATVALGSHGCETCRACPEGPAVFGQSENAALPLLGPAAFHSPTVRGAQYPQLRSSDSTMPRLILRCEECLRGRWCERCNRWWCEDCYDEPLSRVHQRSAIQQSAVQTDRQHASWWFGSDAGGGSGPVTGDAVKVYSKLCVEHCLVSEMMSAGNGPMWG</sequence>
<dbReference type="GeneID" id="19113365"/>
<dbReference type="STRING" id="717646.M2LG24"/>
<gene>
    <name evidence="1" type="ORF">BAUCODRAFT_37891</name>
</gene>
<name>M2LG24_BAUPA</name>
<accession>M2LG24</accession>
<proteinExistence type="predicted"/>
<dbReference type="OrthoDB" id="5345494at2759"/>
<dbReference type="eggNOG" id="ENOG502QQ04">
    <property type="taxonomic scope" value="Eukaryota"/>
</dbReference>
<organism evidence="1 2">
    <name type="scientific">Baudoinia panamericana (strain UAMH 10762)</name>
    <name type="common">Angels' share fungus</name>
    <name type="synonym">Baudoinia compniacensis (strain UAMH 10762)</name>
    <dbReference type="NCBI Taxonomy" id="717646"/>
    <lineage>
        <taxon>Eukaryota</taxon>
        <taxon>Fungi</taxon>
        <taxon>Dikarya</taxon>
        <taxon>Ascomycota</taxon>
        <taxon>Pezizomycotina</taxon>
        <taxon>Dothideomycetes</taxon>
        <taxon>Dothideomycetidae</taxon>
        <taxon>Mycosphaerellales</taxon>
        <taxon>Teratosphaeriaceae</taxon>
        <taxon>Baudoinia</taxon>
    </lineage>
</organism>
<dbReference type="OMA" id="FNVRILS"/>
<keyword evidence="2" id="KW-1185">Reference proteome</keyword>
<evidence type="ECO:0008006" key="3">
    <source>
        <dbReference type="Google" id="ProtNLM"/>
    </source>
</evidence>
<dbReference type="Proteomes" id="UP000011761">
    <property type="component" value="Unassembled WGS sequence"/>
</dbReference>
<dbReference type="RefSeq" id="XP_007679847.1">
    <property type="nucleotide sequence ID" value="XM_007681657.1"/>
</dbReference>
<evidence type="ECO:0000313" key="2">
    <source>
        <dbReference type="Proteomes" id="UP000011761"/>
    </source>
</evidence>
<dbReference type="EMBL" id="KB445561">
    <property type="protein sequence ID" value="EMC92982.1"/>
    <property type="molecule type" value="Genomic_DNA"/>
</dbReference>